<evidence type="ECO:0000313" key="11">
    <source>
        <dbReference type="Proteomes" id="UP001592582"/>
    </source>
</evidence>
<evidence type="ECO:0000313" key="8">
    <source>
        <dbReference type="EMBL" id="MFC1410871.1"/>
    </source>
</evidence>
<keyword evidence="5" id="KW-0804">Transcription</keyword>
<evidence type="ECO:0000256" key="1">
    <source>
        <dbReference type="ARBA" id="ARBA00010641"/>
    </source>
</evidence>
<keyword evidence="3" id="KW-0731">Sigma factor</keyword>
<dbReference type="RefSeq" id="WP_380509381.1">
    <property type="nucleotide sequence ID" value="NZ_JBHEZX010000006.1"/>
</dbReference>
<sequence length="168" mass="18844">MGQDDGALEDFIDGRREQLFRSAFLLCGNRDEADDLVQTTLLKVVLAWRRLERIDNVDAYARRTLVNVFIASRRRMWWRERPFGELPESSAPAVDLDAGLAVQAALGRLPVKQRTVLVLRFWEDLSAEATADLLGMRPGTVRSHASRGIAALRAALPHGIHQLQSEEA</sequence>
<keyword evidence="2" id="KW-0805">Transcription regulation</keyword>
<dbReference type="EMBL" id="JBHEZY010000003">
    <property type="protein sequence ID" value="MFC1431046.1"/>
    <property type="molecule type" value="Genomic_DNA"/>
</dbReference>
<dbReference type="InterPro" id="IPR013325">
    <property type="entry name" value="RNA_pol_sigma_r2"/>
</dbReference>
<evidence type="ECO:0000259" key="7">
    <source>
        <dbReference type="Pfam" id="PF08281"/>
    </source>
</evidence>
<dbReference type="PANTHER" id="PTHR43133">
    <property type="entry name" value="RNA POLYMERASE ECF-TYPE SIGMA FACTO"/>
    <property type="match status" value="1"/>
</dbReference>
<comment type="similarity">
    <text evidence="1">Belongs to the sigma-70 factor family. ECF subfamily.</text>
</comment>
<keyword evidence="4" id="KW-0238">DNA-binding</keyword>
<dbReference type="InterPro" id="IPR036388">
    <property type="entry name" value="WH-like_DNA-bd_sf"/>
</dbReference>
<dbReference type="NCBIfam" id="TIGR02937">
    <property type="entry name" value="sigma70-ECF"/>
    <property type="match status" value="1"/>
</dbReference>
<evidence type="ECO:0000256" key="2">
    <source>
        <dbReference type="ARBA" id="ARBA00023015"/>
    </source>
</evidence>
<comment type="caution">
    <text evidence="8">The sequence shown here is derived from an EMBL/GenBank/DDBJ whole genome shotgun (WGS) entry which is preliminary data.</text>
</comment>
<reference evidence="10 11" key="1">
    <citation type="submission" date="2024-09" db="EMBL/GenBank/DDBJ databases">
        <authorList>
            <person name="Lee S.D."/>
        </authorList>
    </citation>
    <scope>NUCLEOTIDE SEQUENCE [LARGE SCALE GENOMIC DNA]</scope>
    <source>
        <strain evidence="8 11">N1-1</strain>
        <strain evidence="9 10">N1-3</strain>
    </source>
</reference>
<keyword evidence="11" id="KW-1185">Reference proteome</keyword>
<accession>A0ABV6VB50</accession>
<dbReference type="InterPro" id="IPR039425">
    <property type="entry name" value="RNA_pol_sigma-70-like"/>
</dbReference>
<dbReference type="InterPro" id="IPR013249">
    <property type="entry name" value="RNA_pol_sigma70_r4_t2"/>
</dbReference>
<gene>
    <name evidence="9" type="ORF">ACEZDB_10320</name>
    <name evidence="8" type="ORF">ACEZDG_16530</name>
</gene>
<dbReference type="SUPFAM" id="SSF88946">
    <property type="entry name" value="Sigma2 domain of RNA polymerase sigma factors"/>
    <property type="match status" value="1"/>
</dbReference>
<feature type="domain" description="RNA polymerase sigma-70 region 2" evidence="6">
    <location>
        <begin position="16"/>
        <end position="79"/>
    </location>
</feature>
<dbReference type="CDD" id="cd06171">
    <property type="entry name" value="Sigma70_r4"/>
    <property type="match status" value="1"/>
</dbReference>
<dbReference type="InterPro" id="IPR014325">
    <property type="entry name" value="RNA_pol_sigma-E_actinobac"/>
</dbReference>
<dbReference type="Pfam" id="PF08281">
    <property type="entry name" value="Sigma70_r4_2"/>
    <property type="match status" value="1"/>
</dbReference>
<dbReference type="EMBL" id="JBHEZX010000006">
    <property type="protein sequence ID" value="MFC1410871.1"/>
    <property type="molecule type" value="Genomic_DNA"/>
</dbReference>
<dbReference type="Gene3D" id="1.10.10.10">
    <property type="entry name" value="Winged helix-like DNA-binding domain superfamily/Winged helix DNA-binding domain"/>
    <property type="match status" value="1"/>
</dbReference>
<dbReference type="SUPFAM" id="SSF88659">
    <property type="entry name" value="Sigma3 and sigma4 domains of RNA polymerase sigma factors"/>
    <property type="match status" value="1"/>
</dbReference>
<dbReference type="InterPro" id="IPR007627">
    <property type="entry name" value="RNA_pol_sigma70_r2"/>
</dbReference>
<evidence type="ECO:0000256" key="5">
    <source>
        <dbReference type="ARBA" id="ARBA00023163"/>
    </source>
</evidence>
<evidence type="ECO:0000256" key="3">
    <source>
        <dbReference type="ARBA" id="ARBA00023082"/>
    </source>
</evidence>
<name>A0ABV6VB50_9ACTN</name>
<protein>
    <submittedName>
        <fullName evidence="8">SigE family RNA polymerase sigma factor</fullName>
    </submittedName>
</protein>
<dbReference type="Pfam" id="PF04542">
    <property type="entry name" value="Sigma70_r2"/>
    <property type="match status" value="1"/>
</dbReference>
<evidence type="ECO:0000256" key="4">
    <source>
        <dbReference type="ARBA" id="ARBA00023125"/>
    </source>
</evidence>
<dbReference type="NCBIfam" id="TIGR02983">
    <property type="entry name" value="SigE-fam_strep"/>
    <property type="match status" value="1"/>
</dbReference>
<feature type="domain" description="RNA polymerase sigma factor 70 region 4 type 2" evidence="7">
    <location>
        <begin position="101"/>
        <end position="152"/>
    </location>
</feature>
<evidence type="ECO:0000313" key="9">
    <source>
        <dbReference type="EMBL" id="MFC1431046.1"/>
    </source>
</evidence>
<evidence type="ECO:0000259" key="6">
    <source>
        <dbReference type="Pfam" id="PF04542"/>
    </source>
</evidence>
<dbReference type="Proteomes" id="UP001592530">
    <property type="component" value="Unassembled WGS sequence"/>
</dbReference>
<organism evidence="8 11">
    <name type="scientific">Streptacidiphilus alkalitolerans</name>
    <dbReference type="NCBI Taxonomy" id="3342712"/>
    <lineage>
        <taxon>Bacteria</taxon>
        <taxon>Bacillati</taxon>
        <taxon>Actinomycetota</taxon>
        <taxon>Actinomycetes</taxon>
        <taxon>Kitasatosporales</taxon>
        <taxon>Streptomycetaceae</taxon>
        <taxon>Streptacidiphilus</taxon>
    </lineage>
</organism>
<dbReference type="InterPro" id="IPR014284">
    <property type="entry name" value="RNA_pol_sigma-70_dom"/>
</dbReference>
<dbReference type="Gene3D" id="1.10.1740.10">
    <property type="match status" value="1"/>
</dbReference>
<dbReference type="Proteomes" id="UP001592582">
    <property type="component" value="Unassembled WGS sequence"/>
</dbReference>
<evidence type="ECO:0000313" key="10">
    <source>
        <dbReference type="Proteomes" id="UP001592530"/>
    </source>
</evidence>
<proteinExistence type="inferred from homology"/>
<dbReference type="PANTHER" id="PTHR43133:SF50">
    <property type="entry name" value="ECF RNA POLYMERASE SIGMA FACTOR SIGM"/>
    <property type="match status" value="1"/>
</dbReference>
<dbReference type="InterPro" id="IPR013324">
    <property type="entry name" value="RNA_pol_sigma_r3/r4-like"/>
</dbReference>